<comment type="caution">
    <text evidence="1">The sequence shown here is derived from an EMBL/GenBank/DDBJ whole genome shotgun (WGS) entry which is preliminary data.</text>
</comment>
<name>A0ACC0WFW4_9STRA</name>
<evidence type="ECO:0000313" key="1">
    <source>
        <dbReference type="EMBL" id="KAI9917639.1"/>
    </source>
</evidence>
<sequence>MTSHGVQDDDDSEEPDPKLLRLTEGYDIALAVMEIPRIYNEAVVSPQAYKWKEEIRRELRSHLRNHTWDAIRRPGMVNYPIKSIANFFGV</sequence>
<evidence type="ECO:0000313" key="2">
    <source>
        <dbReference type="Proteomes" id="UP001163321"/>
    </source>
</evidence>
<organism evidence="1 2">
    <name type="scientific">Peronosclerospora sorghi</name>
    <dbReference type="NCBI Taxonomy" id="230839"/>
    <lineage>
        <taxon>Eukaryota</taxon>
        <taxon>Sar</taxon>
        <taxon>Stramenopiles</taxon>
        <taxon>Oomycota</taxon>
        <taxon>Peronosporomycetes</taxon>
        <taxon>Peronosporales</taxon>
        <taxon>Peronosporaceae</taxon>
        <taxon>Peronosclerospora</taxon>
    </lineage>
</organism>
<accession>A0ACC0WFW4</accession>
<dbReference type="Proteomes" id="UP001163321">
    <property type="component" value="Chromosome 13"/>
</dbReference>
<keyword evidence="2" id="KW-1185">Reference proteome</keyword>
<proteinExistence type="predicted"/>
<protein>
    <submittedName>
        <fullName evidence="1">Uncharacterized protein</fullName>
    </submittedName>
</protein>
<dbReference type="EMBL" id="CM047592">
    <property type="protein sequence ID" value="KAI9917639.1"/>
    <property type="molecule type" value="Genomic_DNA"/>
</dbReference>
<reference evidence="1 2" key="1">
    <citation type="journal article" date="2022" name="bioRxiv">
        <title>The genome of the oomycete Peronosclerospora sorghi, a cosmopolitan pathogen of maize and sorghum, is inflated with dispersed pseudogenes.</title>
        <authorList>
            <person name="Fletcher K."/>
            <person name="Martin F."/>
            <person name="Isakeit T."/>
            <person name="Cavanaugh K."/>
            <person name="Magill C."/>
            <person name="Michelmore R."/>
        </authorList>
    </citation>
    <scope>NUCLEOTIDE SEQUENCE [LARGE SCALE GENOMIC DNA]</scope>
    <source>
        <strain evidence="1">P6</strain>
    </source>
</reference>
<gene>
    <name evidence="1" type="ORF">PsorP6_013356</name>
</gene>